<keyword evidence="7" id="KW-1185">Reference proteome</keyword>
<dbReference type="InterPro" id="IPR029046">
    <property type="entry name" value="LolA/LolB/LppX"/>
</dbReference>
<reference evidence="7" key="1">
    <citation type="submission" date="2015-03" db="EMBL/GenBank/DDBJ databases">
        <title>Luteipulveratus halotolerans sp. nov., a novel actinobacterium (Dermacoccaceae) from Sarawak, Malaysia.</title>
        <authorList>
            <person name="Juboi H."/>
            <person name="Basik A."/>
            <person name="Shamsul S.S."/>
            <person name="Arnold P."/>
            <person name="Schmitt E.K."/>
            <person name="Sanglier J.-J."/>
            <person name="Yeo T."/>
        </authorList>
    </citation>
    <scope>NUCLEOTIDE SEQUENCE [LARGE SCALE GENOMIC DNA]</scope>
    <source>
        <strain evidence="7">C296001</strain>
    </source>
</reference>
<dbReference type="AlphaFoldDB" id="A0A0L6CPT7"/>
<comment type="caution">
    <text evidence="6">The sequence shown here is derived from an EMBL/GenBank/DDBJ whole genome shotgun (WGS) entry which is preliminary data.</text>
</comment>
<dbReference type="STRING" id="1631356.VV01_16375"/>
<evidence type="ECO:0000256" key="1">
    <source>
        <dbReference type="ARBA" id="ARBA00004196"/>
    </source>
</evidence>
<dbReference type="SUPFAM" id="SSF89392">
    <property type="entry name" value="Prokaryotic lipoproteins and lipoprotein localization factors"/>
    <property type="match status" value="1"/>
</dbReference>
<comment type="similarity">
    <text evidence="2">Belongs to the LppX/LprAFG lipoprotein family.</text>
</comment>
<evidence type="ECO:0008006" key="8">
    <source>
        <dbReference type="Google" id="ProtNLM"/>
    </source>
</evidence>
<protein>
    <recommendedName>
        <fullName evidence="8">LppX_LprAFG lipoprotein</fullName>
    </recommendedName>
</protein>
<evidence type="ECO:0000256" key="3">
    <source>
        <dbReference type="ARBA" id="ARBA00022475"/>
    </source>
</evidence>
<proteinExistence type="inferred from homology"/>
<comment type="subcellular location">
    <subcellularLocation>
        <location evidence="1">Cell envelope</location>
    </subcellularLocation>
</comment>
<keyword evidence="3" id="KW-1003">Cell membrane</keyword>
<keyword evidence="3" id="KW-0472">Membrane</keyword>
<keyword evidence="5" id="KW-0732">Signal</keyword>
<accession>A0A0L6CPT7</accession>
<evidence type="ECO:0000256" key="2">
    <source>
        <dbReference type="ARBA" id="ARBA00009194"/>
    </source>
</evidence>
<dbReference type="Pfam" id="PF07161">
    <property type="entry name" value="LppX_LprAFG"/>
    <property type="match status" value="1"/>
</dbReference>
<dbReference type="EMBL" id="LAIR01000002">
    <property type="protein sequence ID" value="KNX39538.1"/>
    <property type="molecule type" value="Genomic_DNA"/>
</dbReference>
<organism evidence="6 7">
    <name type="scientific">Luteipulveratus halotolerans</name>
    <dbReference type="NCBI Taxonomy" id="1631356"/>
    <lineage>
        <taxon>Bacteria</taxon>
        <taxon>Bacillati</taxon>
        <taxon>Actinomycetota</taxon>
        <taxon>Actinomycetes</taxon>
        <taxon>Micrococcales</taxon>
        <taxon>Dermacoccaceae</taxon>
        <taxon>Luteipulveratus</taxon>
    </lineage>
</organism>
<dbReference type="CDD" id="cd16334">
    <property type="entry name" value="LppX-like"/>
    <property type="match status" value="1"/>
</dbReference>
<feature type="compositionally biased region" description="Polar residues" evidence="4">
    <location>
        <begin position="36"/>
        <end position="46"/>
    </location>
</feature>
<dbReference type="Gene3D" id="2.50.20.20">
    <property type="match status" value="1"/>
</dbReference>
<dbReference type="GO" id="GO:0030313">
    <property type="term" value="C:cell envelope"/>
    <property type="evidence" value="ECO:0007669"/>
    <property type="project" value="UniProtKB-SubCell"/>
</dbReference>
<dbReference type="InterPro" id="IPR009830">
    <property type="entry name" value="LppX/LprAFG"/>
</dbReference>
<sequence>MRTPRATRPVAAALAVLALSAACSSGADSKKGTDGGSSAASETPQQRLAAAKQVMDKASSMHLVLTSQGVPAKASGVLGGEGDGTHAPAFKGSLKAQLAGIQADVPVVATGGKVWAKLPIWPDMRTIKPSDYGAPDPAVLFSTDKGLSTLLPKTQNPAFGADKRAGSDVVKVVNGTLSGQDVTSVLTIGDPSVQYKAAYEITQSNEVRTMTLTGQFYNDATSTYTLKLDKYGETVDIKPPA</sequence>
<gene>
    <name evidence="6" type="ORF">VV01_16375</name>
</gene>
<feature type="chain" id="PRO_5005562992" description="LppX_LprAFG lipoprotein" evidence="5">
    <location>
        <begin position="28"/>
        <end position="241"/>
    </location>
</feature>
<name>A0A0L6CPT7_9MICO</name>
<dbReference type="Proteomes" id="UP000037397">
    <property type="component" value="Unassembled WGS sequence"/>
</dbReference>
<evidence type="ECO:0000313" key="7">
    <source>
        <dbReference type="Proteomes" id="UP000037397"/>
    </source>
</evidence>
<feature type="signal peptide" evidence="5">
    <location>
        <begin position="1"/>
        <end position="27"/>
    </location>
</feature>
<evidence type="ECO:0000256" key="5">
    <source>
        <dbReference type="SAM" id="SignalP"/>
    </source>
</evidence>
<evidence type="ECO:0000313" key="6">
    <source>
        <dbReference type="EMBL" id="KNX39538.1"/>
    </source>
</evidence>
<feature type="region of interest" description="Disordered" evidence="4">
    <location>
        <begin position="25"/>
        <end position="46"/>
    </location>
</feature>
<evidence type="ECO:0000256" key="4">
    <source>
        <dbReference type="SAM" id="MobiDB-lite"/>
    </source>
</evidence>
<dbReference type="PROSITE" id="PS51257">
    <property type="entry name" value="PROKAR_LIPOPROTEIN"/>
    <property type="match status" value="1"/>
</dbReference>